<dbReference type="KEGG" id="cyj:Cyan7822_6295"/>
<evidence type="ECO:0000313" key="2">
    <source>
        <dbReference type="Proteomes" id="UP000008206"/>
    </source>
</evidence>
<dbReference type="Proteomes" id="UP000008206">
    <property type="component" value="Plasmid Cy782202"/>
</dbReference>
<organism evidence="1 2">
    <name type="scientific">Gloeothece verrucosa (strain PCC 7822)</name>
    <name type="common">Cyanothece sp. (strain PCC 7822)</name>
    <dbReference type="NCBI Taxonomy" id="497965"/>
    <lineage>
        <taxon>Bacteria</taxon>
        <taxon>Bacillati</taxon>
        <taxon>Cyanobacteriota</taxon>
        <taxon>Cyanophyceae</taxon>
        <taxon>Oscillatoriophycideae</taxon>
        <taxon>Chroococcales</taxon>
        <taxon>Aphanothecaceae</taxon>
        <taxon>Gloeothece</taxon>
        <taxon>Gloeothece verrucosa</taxon>
    </lineage>
</organism>
<keyword evidence="2" id="KW-1185">Reference proteome</keyword>
<proteinExistence type="predicted"/>
<dbReference type="HOGENOM" id="CLU_1018289_0_0_3"/>
<dbReference type="RefSeq" id="WP_013334843.1">
    <property type="nucleotide sequence ID" value="NC_014534.1"/>
</dbReference>
<dbReference type="OrthoDB" id="9842702at2"/>
<evidence type="ECO:0000313" key="1">
    <source>
        <dbReference type="EMBL" id="ADN18095.1"/>
    </source>
</evidence>
<keyword evidence="1" id="KW-0614">Plasmid</keyword>
<sequence>MSTMCLDLSMLKDLSLNDQAEVMRTQGEIYYSVKELSEKIDDKILTDYLKNLGEDTRIFRLFYLDGSVQSTIPKFYLDEKDVLHLYDAGPAPKAIKLPLKFVNHQTDYLSAETQNTETIIGRQTFYLEVEGSKAAFTAPVGIKTEYIKAANEKYKSGELIDSLLPKGNGVIPLKIVKYYPRPLKPKSQFEKGEEYQILELIGPDPRYNGTKRFLIQQLNNGEAIGEPVETLGNWSLEKHWNTFKDTPCRVVEKTIKDGNTIVKFALSSIARAS</sequence>
<accession>E0UMB5</accession>
<protein>
    <submittedName>
        <fullName evidence="1">Uncharacterized protein</fullName>
    </submittedName>
</protein>
<dbReference type="EMBL" id="CP002200">
    <property type="protein sequence ID" value="ADN18095.1"/>
    <property type="molecule type" value="Genomic_DNA"/>
</dbReference>
<name>E0UMB5_GLOV7</name>
<reference evidence="2" key="1">
    <citation type="journal article" date="2011" name="MBio">
        <title>Novel metabolic attributes of the genus Cyanothece, comprising a group of unicellular nitrogen-fixing Cyanobacteria.</title>
        <authorList>
            <person name="Bandyopadhyay A."/>
            <person name="Elvitigala T."/>
            <person name="Welsh E."/>
            <person name="Stockel J."/>
            <person name="Liberton M."/>
            <person name="Min H."/>
            <person name="Sherman L.A."/>
            <person name="Pakrasi H.B."/>
        </authorList>
    </citation>
    <scope>NUCLEOTIDE SEQUENCE [LARGE SCALE GENOMIC DNA]</scope>
    <source>
        <strain evidence="2">PCC 7822</strain>
        <plasmid evidence="2">Cy782202</plasmid>
    </source>
</reference>
<gene>
    <name evidence="1" type="ordered locus">Cyan7822_6295</name>
</gene>
<geneLocation type="plasmid" evidence="1 2">
    <name>Cy782202</name>
</geneLocation>
<dbReference type="AlphaFoldDB" id="E0UMB5"/>